<keyword evidence="2" id="KW-1185">Reference proteome</keyword>
<evidence type="ECO:0000313" key="1">
    <source>
        <dbReference type="EMBL" id="EPR36273.1"/>
    </source>
</evidence>
<proteinExistence type="predicted"/>
<evidence type="ECO:0000313" key="2">
    <source>
        <dbReference type="Proteomes" id="UP000014975"/>
    </source>
</evidence>
<dbReference type="PANTHER" id="PTHR34504">
    <property type="entry name" value="ANTITOXIN HICB"/>
    <property type="match status" value="1"/>
</dbReference>
<dbReference type="InterPro" id="IPR051404">
    <property type="entry name" value="TA_system_antitoxin"/>
</dbReference>
<protein>
    <recommendedName>
        <fullName evidence="3">HicB-like antitoxin of toxin-antitoxin system domain-containing protein</fullName>
    </recommendedName>
</protein>
<dbReference type="Gene3D" id="3.30.160.250">
    <property type="match status" value="1"/>
</dbReference>
<reference evidence="1 2" key="1">
    <citation type="journal article" date="2013" name="Genome Announc.">
        <title>Draft genome sequences for three mercury-methylating, sulfate-reducing bacteria.</title>
        <authorList>
            <person name="Brown S.D."/>
            <person name="Hurt R.A.Jr."/>
            <person name="Gilmour C.C."/>
            <person name="Elias D.A."/>
        </authorList>
    </citation>
    <scope>NUCLEOTIDE SEQUENCE [LARGE SCALE GENOMIC DNA]</scope>
    <source>
        <strain evidence="1 2">DSM 16529</strain>
    </source>
</reference>
<organism evidence="1 2">
    <name type="scientific">Alkalidesulfovibrio alkalitolerans DSM 16529</name>
    <dbReference type="NCBI Taxonomy" id="1121439"/>
    <lineage>
        <taxon>Bacteria</taxon>
        <taxon>Pseudomonadati</taxon>
        <taxon>Thermodesulfobacteriota</taxon>
        <taxon>Desulfovibrionia</taxon>
        <taxon>Desulfovibrionales</taxon>
        <taxon>Desulfovibrionaceae</taxon>
        <taxon>Alkalidesulfovibrio</taxon>
    </lineage>
</organism>
<sequence>MERDEDGFFVGSVPELACCHAQGATRQEMLDNLREVVALCLEVGGEMVACDASGVCLCDECGADL</sequence>
<dbReference type="EMBL" id="ATHI01000001">
    <property type="protein sequence ID" value="EPR36273.1"/>
    <property type="molecule type" value="Genomic_DNA"/>
</dbReference>
<name>S7UVA4_9BACT</name>
<gene>
    <name evidence="1" type="ORF">dsat_1801</name>
</gene>
<evidence type="ECO:0008006" key="3">
    <source>
        <dbReference type="Google" id="ProtNLM"/>
    </source>
</evidence>
<accession>S7UVA4</accession>
<dbReference type="PATRIC" id="fig|1121439.3.peg.185"/>
<dbReference type="InterPro" id="IPR035069">
    <property type="entry name" value="TTHA1013/TTHA0281-like"/>
</dbReference>
<dbReference type="Proteomes" id="UP000014975">
    <property type="component" value="Unassembled WGS sequence"/>
</dbReference>
<dbReference type="STRING" id="1121439.dsat_1801"/>
<comment type="caution">
    <text evidence="1">The sequence shown here is derived from an EMBL/GenBank/DDBJ whole genome shotgun (WGS) entry which is preliminary data.</text>
</comment>
<dbReference type="PANTHER" id="PTHR34504:SF4">
    <property type="entry name" value="ANTITOXIN HICB"/>
    <property type="match status" value="1"/>
</dbReference>
<dbReference type="SUPFAM" id="SSF143100">
    <property type="entry name" value="TTHA1013/TTHA0281-like"/>
    <property type="match status" value="1"/>
</dbReference>
<dbReference type="eggNOG" id="COG1598">
    <property type="taxonomic scope" value="Bacteria"/>
</dbReference>
<dbReference type="AlphaFoldDB" id="S7UVA4"/>